<feature type="compositionally biased region" description="Gly residues" evidence="1">
    <location>
        <begin position="1"/>
        <end position="12"/>
    </location>
</feature>
<organism evidence="2 3">
    <name type="scientific">Streptomyces spectabilis</name>
    <dbReference type="NCBI Taxonomy" id="68270"/>
    <lineage>
        <taxon>Bacteria</taxon>
        <taxon>Bacillati</taxon>
        <taxon>Actinomycetota</taxon>
        <taxon>Actinomycetes</taxon>
        <taxon>Kitasatosporales</taxon>
        <taxon>Streptomycetaceae</taxon>
        <taxon>Streptomyces</taxon>
    </lineage>
</organism>
<reference evidence="2 3" key="1">
    <citation type="journal article" date="2019" name="J. Ind. Microbiol. Biotechnol.">
        <title>The complete genomic sequence of Streptomyces spectabilis NRRL-2792 and identification of secondary metabolite biosynthetic gene clusters.</title>
        <authorList>
            <person name="Sinha A."/>
            <person name="Phillips-Salemka S."/>
            <person name="Niraula T.A."/>
            <person name="Short K.A."/>
            <person name="Niraula N.P."/>
        </authorList>
    </citation>
    <scope>NUCLEOTIDE SEQUENCE [LARGE SCALE GENOMIC DNA]</scope>
    <source>
        <strain evidence="2 3">NRRL 2792</strain>
    </source>
</reference>
<gene>
    <name evidence="2" type="ORF">FH965_02945</name>
</gene>
<dbReference type="EMBL" id="CP040916">
    <property type="protein sequence ID" value="QDQ09640.1"/>
    <property type="molecule type" value="Genomic_DNA"/>
</dbReference>
<proteinExistence type="predicted"/>
<sequence>MSAGRRGLGAAGAGFRPPGTRRSDGAGRRVCGPCRRRANGRRRCGRRGRPPPARRRARHSRRRPPQQGRIPLLAVRAPAPLPGRTCGAGRCRPVDQGGVRHRGDDGVDASALR</sequence>
<feature type="region of interest" description="Disordered" evidence="1">
    <location>
        <begin position="1"/>
        <end position="113"/>
    </location>
</feature>
<evidence type="ECO:0000313" key="2">
    <source>
        <dbReference type="EMBL" id="QDQ09640.1"/>
    </source>
</evidence>
<evidence type="ECO:0000313" key="3">
    <source>
        <dbReference type="Proteomes" id="UP000316806"/>
    </source>
</evidence>
<feature type="compositionally biased region" description="Basic residues" evidence="1">
    <location>
        <begin position="34"/>
        <end position="64"/>
    </location>
</feature>
<accession>A0A516R1Z0</accession>
<dbReference type="AlphaFoldDB" id="A0A516R1Z0"/>
<name>A0A516R1Z0_STRST</name>
<evidence type="ECO:0000256" key="1">
    <source>
        <dbReference type="SAM" id="MobiDB-lite"/>
    </source>
</evidence>
<protein>
    <submittedName>
        <fullName evidence="2">Uncharacterized protein</fullName>
    </submittedName>
</protein>
<dbReference type="Proteomes" id="UP000316806">
    <property type="component" value="Chromosome"/>
</dbReference>